<dbReference type="Pfam" id="PF02801">
    <property type="entry name" value="Ketoacyl-synt_C"/>
    <property type="match status" value="2"/>
</dbReference>
<dbReference type="InterPro" id="IPR014031">
    <property type="entry name" value="Ketoacyl_synth_C"/>
</dbReference>
<dbReference type="PROSITE" id="PS50075">
    <property type="entry name" value="CARRIER"/>
    <property type="match status" value="2"/>
</dbReference>
<dbReference type="Pfam" id="PF00550">
    <property type="entry name" value="PP-binding"/>
    <property type="match status" value="2"/>
</dbReference>
<dbReference type="Proteomes" id="UP000005019">
    <property type="component" value="Unassembled WGS sequence"/>
</dbReference>
<dbReference type="Pfam" id="PF16197">
    <property type="entry name" value="KAsynt_C_assoc"/>
    <property type="match status" value="2"/>
</dbReference>
<dbReference type="EMBL" id="AFHG01000044">
    <property type="protein sequence ID" value="EGK71876.1"/>
    <property type="molecule type" value="Genomic_DNA"/>
</dbReference>
<keyword evidence="3" id="KW-0808">Transferase</keyword>
<dbReference type="RefSeq" id="WP_008060648.1">
    <property type="nucleotide sequence ID" value="NZ_AFHG01000044.1"/>
</dbReference>
<dbReference type="InterPro" id="IPR014030">
    <property type="entry name" value="Ketoacyl_synth_N"/>
</dbReference>
<feature type="active site" description="Proton acceptor; for dehydratase activity" evidence="5">
    <location>
        <position position="725"/>
    </location>
</feature>
<name>F5RC13_METUF</name>
<dbReference type="FunFam" id="3.40.47.10:FF:000019">
    <property type="entry name" value="Polyketide synthase type I"/>
    <property type="match status" value="1"/>
</dbReference>
<dbReference type="SMART" id="SM00825">
    <property type="entry name" value="PKS_KS"/>
    <property type="match status" value="2"/>
</dbReference>
<dbReference type="CDD" id="cd00833">
    <property type="entry name" value="PKS"/>
    <property type="match status" value="2"/>
</dbReference>
<keyword evidence="2" id="KW-0597">Phosphoprotein</keyword>
<dbReference type="Gene3D" id="1.10.1240.100">
    <property type="match status" value="2"/>
</dbReference>
<comment type="function">
    <text evidence="4">Involved in production of the polyketide antibiotic thailandamide.</text>
</comment>
<feature type="domain" description="Ketosynthase family 3 (KS3)" evidence="7">
    <location>
        <begin position="1581"/>
        <end position="2014"/>
    </location>
</feature>
<dbReference type="InterPro" id="IPR036291">
    <property type="entry name" value="NAD(P)-bd_dom_sf"/>
</dbReference>
<protein>
    <submittedName>
        <fullName evidence="9">Beta-ketoacyl synthase</fullName>
    </submittedName>
</protein>
<feature type="region of interest" description="C-terminal hotdog fold" evidence="5">
    <location>
        <begin position="817"/>
        <end position="959"/>
    </location>
</feature>
<feature type="domain" description="Carrier" evidence="6">
    <location>
        <begin position="1"/>
        <end position="71"/>
    </location>
</feature>
<dbReference type="PROSITE" id="PS52004">
    <property type="entry name" value="KS3_2"/>
    <property type="match status" value="2"/>
</dbReference>
<dbReference type="PROSITE" id="PS52019">
    <property type="entry name" value="PKS_MFAS_DH"/>
    <property type="match status" value="1"/>
</dbReference>
<feature type="domain" description="Carrier" evidence="6">
    <location>
        <begin position="1458"/>
        <end position="1531"/>
    </location>
</feature>
<evidence type="ECO:0000256" key="4">
    <source>
        <dbReference type="ARBA" id="ARBA00054155"/>
    </source>
</evidence>
<accession>F5RC13</accession>
<dbReference type="InterPro" id="IPR032821">
    <property type="entry name" value="PKS_assoc"/>
</dbReference>
<dbReference type="InterPro" id="IPR020806">
    <property type="entry name" value="PKS_PP-bd"/>
</dbReference>
<evidence type="ECO:0000256" key="2">
    <source>
        <dbReference type="ARBA" id="ARBA00022553"/>
    </source>
</evidence>
<dbReference type="SUPFAM" id="SSF51735">
    <property type="entry name" value="NAD(P)-binding Rossmann-fold domains"/>
    <property type="match status" value="2"/>
</dbReference>
<dbReference type="SMART" id="SM00826">
    <property type="entry name" value="PKS_DH"/>
    <property type="match status" value="1"/>
</dbReference>
<proteinExistence type="predicted"/>
<dbReference type="PANTHER" id="PTHR43775:SF37">
    <property type="entry name" value="SI:DKEY-61P9.11"/>
    <property type="match status" value="1"/>
</dbReference>
<dbReference type="SMART" id="SM00822">
    <property type="entry name" value="PKS_KR"/>
    <property type="match status" value="1"/>
</dbReference>
<dbReference type="GO" id="GO:0004312">
    <property type="term" value="F:fatty acid synthase activity"/>
    <property type="evidence" value="ECO:0007669"/>
    <property type="project" value="TreeGrafter"/>
</dbReference>
<evidence type="ECO:0000313" key="10">
    <source>
        <dbReference type="Proteomes" id="UP000005019"/>
    </source>
</evidence>
<dbReference type="InterPro" id="IPR020841">
    <property type="entry name" value="PKS_Beta-ketoAc_synthase_dom"/>
</dbReference>
<dbReference type="eggNOG" id="COG3321">
    <property type="taxonomic scope" value="Bacteria"/>
</dbReference>
<sequence length="2242" mass="237656">MAWIIERLAEVLGHDASRIHPHSALEELGLESMSVVAMGRVLEAHFPLLSKTFLYDCRTVGDVPDYLLSRFPDEVARLSVSLRPAVSQAAARPRFSDEWIALDEQEAAAADAAGHAIAVIGLAGRYPGADDLEAFASVLAAGRDAITEVPAERWSVDGLFSRDPVARAQWASMSKWGGFLRDVDAFDSAFFGVSAVDADVMDPQERLFIECAWHALEHAGLGPERLPRTQPGGAARVGVFAGITTLSYPLLGEAHWRSGGGQVPTAMPWSVANRLSWLLDFDGPSVALDTACSSSLTALHLACESLRRDECAVALAGGVNLYLHPSKYVQLSQQRMLSPTGRCHAFGDAADGFVPGEGVGVAVLKRLADARAAGDRILGVIRATGIAHGGRTTGYTVPSSRSQAALIRDTLAKAGLDGARIGYVEAHGTGTRLGDPVEVDGLLEAWGPSRPSRCGLGSIKTNIGHLESAAGIAGLTKLVLQLRMRTLFPSLHSARINPAIDLVRTPFHIPQQSEPWPGGEQPRCAALSSFGAGGANAHVLIEEWADTGADAAGGPAAQLFPFSASDDEQLDAVMARFCDWLAPRMSDLDNPAGRARIAATLQLGRTPQRRRALVVAATLAELLQKLSGDDMQRGGTDAPAPADADPADPFAIAARWLAGEPVRWSVAWPVQPRPIDLPGYPFRRTRHWIGGRQVAAVARFGPVESSPAAPDVLCIDVDDWRARNHIVDGHAVFPAAGFLQLLAATQPGRDAIEFRDLMWGRPLVLDAPEHLRLAREADGRCVVQGSSGDGAAAHLRGALHVLSGSPSMLSLTMERPSAGFDRDAFYARFERMGLAYGPDFRPVRALMRHADHAVAELAVEPREDVGRFDPALLDGVFQCAVALAPDSVLSSGRAFVPFSMRRFALYAPLPARVRVRVDYRGAPAPGLHAFDFRVCDDGGTVLADIEGFCFRAWDGARTAPLHLLQRSWSACDRPRSVVLPVGPLMLAAGAGVRLDSVESRLRRLHPGQTLWRIDTSSRFRFQDGAHVDMDAADPAHRRALLELLQQRDAFPDTVVWLAGSACETVDADVRRFVSLAQLLVGAIGSLGARALRLVYVGTPSADDARCFHAAMSGLLKSLHLEAPRVSAVLLELDAASHDDPVRRADAIAAALVHPASPGHAPRLRVRDGRLEEARFGWLEAPATGWQPTRGATYLITGGMGALGRTFARWLARCGVHVALLGRSPLDEEGARVVAALGGEGASVVYVQGDVTDTASLAGALQQVRATLGPVRGVIHAAGVLRDAFFVKHGDDDWQAVLAPKITAARLLDQATREDPLEAFVLFSSLAGAHGNVGQSVYAYANAWLDDYAELRAQAVAEGRRSGRTLALAWPLWRSEDGMQAPPPVMQWMAERGLELLDAEQGIQALRAAMATTVAGVVVCSGRREGVARLMSVDDGASCDTAAAASSVPVAPPAGDIVPALCSRLGDMLARACGIARSRVVPATPLQSLGLDSIMVMDLNGELDQHFSSLSKTLLYEADTVQDLASRIAAVEPDAAARFVGAGRGAPAAVMPAAVLPTPESPPAPDQPQPAPAVVAPDDGHGLAIAIVGIAGRYPRAADLDTFWDNLLQGMDCVGELSQRWPDDPAFARREGEAAKTGAYARWAALIDQHDCFDPLFFGIAPRDAERMDPQERLFLEASWLAIENAGYTPQTLQSPPSRDGARARVGVLAGVMYGEYQYYGAGGSPTLTNSSYAAIANRVSYTLGFSGASFALDSMCSSSLTALHTACLLLRAGECDAVLAGGVNVSAHPYRYRMLSELQFAASDGRCRSFGAGGDGYVPGEGVGVVVLKRLADAVRDGDHIHGVVRGSALGHGGRTSGFTVPTPVGQSEVITDAFACAGVPASRLGYIEAHGTGTGLGDPIELRGLAMALESALGDQAVPIGSVKSQIGHLESAAGIAALTKVLLQMRHGRLAPSIHSEPANPNIDFSKLPFRVQATAADWPAPRDAAGRALPRLAAVSSFGAGGSNAHIVVEEWPVAPQADLPGPHIVVLSARTPDTLRTMAQSLAVHIERALQHGEPLPLADLAATLRMARVAQPNRLALIAVDLPSLLAQLRASLAGEFWQLDASVLQAGVFKGVADADSAPAPVSSAPEALARAWVSGAFDDWSAQPVPSLRRRVPLPGTVFQRRRFWAQPAAAAPIEAPRVEQPVARYAVDPLPAPPQPTAAPVLSPRDILERVKAGRMAPDEAKRLLASMRATADQ</sequence>
<dbReference type="STRING" id="1000565.METUNv1_01653"/>
<evidence type="ECO:0000259" key="8">
    <source>
        <dbReference type="PROSITE" id="PS52019"/>
    </source>
</evidence>
<dbReference type="SUPFAM" id="SSF53901">
    <property type="entry name" value="Thiolase-like"/>
    <property type="match status" value="2"/>
</dbReference>
<dbReference type="Gene3D" id="3.10.129.110">
    <property type="entry name" value="Polyketide synthase dehydratase"/>
    <property type="match status" value="1"/>
</dbReference>
<dbReference type="GO" id="GO:0004315">
    <property type="term" value="F:3-oxoacyl-[acyl-carrier-protein] synthase activity"/>
    <property type="evidence" value="ECO:0007669"/>
    <property type="project" value="InterPro"/>
</dbReference>
<dbReference type="InterPro" id="IPR016039">
    <property type="entry name" value="Thiolase-like"/>
</dbReference>
<dbReference type="GO" id="GO:0006633">
    <property type="term" value="P:fatty acid biosynthetic process"/>
    <property type="evidence" value="ECO:0007669"/>
    <property type="project" value="InterPro"/>
</dbReference>
<evidence type="ECO:0000259" key="7">
    <source>
        <dbReference type="PROSITE" id="PS52004"/>
    </source>
</evidence>
<evidence type="ECO:0000259" key="6">
    <source>
        <dbReference type="PROSITE" id="PS50075"/>
    </source>
</evidence>
<dbReference type="SMART" id="SM00823">
    <property type="entry name" value="PKS_PP"/>
    <property type="match status" value="2"/>
</dbReference>
<organism evidence="9 10">
    <name type="scientific">Methyloversatilis universalis (strain ATCC BAA-1314 / DSM 25237 / JCM 13912 / CCUG 52030 / FAM5)</name>
    <dbReference type="NCBI Taxonomy" id="1000565"/>
    <lineage>
        <taxon>Bacteria</taxon>
        <taxon>Pseudomonadati</taxon>
        <taxon>Pseudomonadota</taxon>
        <taxon>Betaproteobacteria</taxon>
        <taxon>Nitrosomonadales</taxon>
        <taxon>Sterolibacteriaceae</taxon>
        <taxon>Methyloversatilis</taxon>
    </lineage>
</organism>
<evidence type="ECO:0000256" key="1">
    <source>
        <dbReference type="ARBA" id="ARBA00022450"/>
    </source>
</evidence>
<keyword evidence="1" id="KW-0596">Phosphopantetheine</keyword>
<dbReference type="Gene3D" id="1.10.1200.10">
    <property type="entry name" value="ACP-like"/>
    <property type="match status" value="2"/>
</dbReference>
<dbReference type="PANTHER" id="PTHR43775">
    <property type="entry name" value="FATTY ACID SYNTHASE"/>
    <property type="match status" value="1"/>
</dbReference>
<evidence type="ECO:0000256" key="3">
    <source>
        <dbReference type="ARBA" id="ARBA00022679"/>
    </source>
</evidence>
<dbReference type="CDD" id="cd08953">
    <property type="entry name" value="KR_2_SDR_x"/>
    <property type="match status" value="1"/>
</dbReference>
<feature type="region of interest" description="N-terminal hotdog fold" evidence="5">
    <location>
        <begin position="687"/>
        <end position="806"/>
    </location>
</feature>
<dbReference type="InterPro" id="IPR036736">
    <property type="entry name" value="ACP-like_sf"/>
</dbReference>
<dbReference type="Gene3D" id="3.40.50.720">
    <property type="entry name" value="NAD(P)-binding Rossmann-like Domain"/>
    <property type="match status" value="1"/>
</dbReference>
<dbReference type="InterPro" id="IPR009081">
    <property type="entry name" value="PP-bd_ACP"/>
</dbReference>
<dbReference type="InterPro" id="IPR050091">
    <property type="entry name" value="PKS_NRPS_Biosynth_Enz"/>
</dbReference>
<dbReference type="Pfam" id="PF14765">
    <property type="entry name" value="PS-DH"/>
    <property type="match status" value="1"/>
</dbReference>
<dbReference type="InterPro" id="IPR049551">
    <property type="entry name" value="PKS_DH_C"/>
</dbReference>
<comment type="caution">
    <text evidence="9">The sequence shown here is derived from an EMBL/GenBank/DDBJ whole genome shotgun (WGS) entry which is preliminary data.</text>
</comment>
<dbReference type="InterPro" id="IPR042104">
    <property type="entry name" value="PKS_dehydratase_sf"/>
</dbReference>
<feature type="active site" description="Proton donor; for dehydratase activity" evidence="5">
    <location>
        <position position="874"/>
    </location>
</feature>
<dbReference type="InterPro" id="IPR049900">
    <property type="entry name" value="PKS_mFAS_DH"/>
</dbReference>
<evidence type="ECO:0000256" key="5">
    <source>
        <dbReference type="PROSITE-ProRule" id="PRU01363"/>
    </source>
</evidence>
<evidence type="ECO:0000313" key="9">
    <source>
        <dbReference type="EMBL" id="EGK71876.1"/>
    </source>
</evidence>
<dbReference type="GO" id="GO:0031177">
    <property type="term" value="F:phosphopantetheine binding"/>
    <property type="evidence" value="ECO:0007669"/>
    <property type="project" value="InterPro"/>
</dbReference>
<dbReference type="InterPro" id="IPR057326">
    <property type="entry name" value="KR_dom"/>
</dbReference>
<dbReference type="SUPFAM" id="SSF47336">
    <property type="entry name" value="ACP-like"/>
    <property type="match status" value="2"/>
</dbReference>
<gene>
    <name evidence="9" type="ORF">METUNv1_01653</name>
</gene>
<feature type="domain" description="Ketosynthase family 3 (KS3)" evidence="7">
    <location>
        <begin position="114"/>
        <end position="543"/>
    </location>
</feature>
<keyword evidence="10" id="KW-1185">Reference proteome</keyword>
<dbReference type="InterPro" id="IPR018201">
    <property type="entry name" value="Ketoacyl_synth_AS"/>
</dbReference>
<feature type="domain" description="PKS/mFAS DH" evidence="8">
    <location>
        <begin position="687"/>
        <end position="959"/>
    </location>
</feature>
<dbReference type="InterPro" id="IPR013968">
    <property type="entry name" value="PKS_KR"/>
</dbReference>
<dbReference type="Pfam" id="PF08659">
    <property type="entry name" value="KR"/>
    <property type="match status" value="1"/>
</dbReference>
<reference evidence="9 10" key="1">
    <citation type="journal article" date="2011" name="J. Bacteriol.">
        <title>Genome sequence of Methyloversatilis universalis FAM5T, a methylotrophic representative of the order Rhodocyclales.</title>
        <authorList>
            <person name="Kittichotirat W."/>
            <person name="Good N.M."/>
            <person name="Hall R."/>
            <person name="Bringel F."/>
            <person name="Lajus A."/>
            <person name="Medigue C."/>
            <person name="Smalley N.E."/>
            <person name="Beck D."/>
            <person name="Bumgarner R."/>
            <person name="Vuilleumier S."/>
            <person name="Kalyuzhnaya M.G."/>
        </authorList>
    </citation>
    <scope>NUCLEOTIDE SEQUENCE [LARGE SCALE GENOMIC DNA]</scope>
    <source>
        <strain evidence="10">ATCC BAA-1314 / JCM 13912 / FAM5</strain>
    </source>
</reference>
<dbReference type="PROSITE" id="PS00606">
    <property type="entry name" value="KS3_1"/>
    <property type="match status" value="1"/>
</dbReference>
<dbReference type="InterPro" id="IPR020807">
    <property type="entry name" value="PKS_DH"/>
</dbReference>
<dbReference type="Gene3D" id="3.40.47.10">
    <property type="match status" value="2"/>
</dbReference>
<dbReference type="Pfam" id="PF00109">
    <property type="entry name" value="ketoacyl-synt"/>
    <property type="match status" value="2"/>
</dbReference>